<feature type="transmembrane region" description="Helical" evidence="1">
    <location>
        <begin position="188"/>
        <end position="209"/>
    </location>
</feature>
<dbReference type="RefSeq" id="WP_188785363.1">
    <property type="nucleotide sequence ID" value="NZ_BMOC01000001.1"/>
</dbReference>
<keyword evidence="1" id="KW-0472">Membrane</keyword>
<evidence type="ECO:0000313" key="3">
    <source>
        <dbReference type="Proteomes" id="UP000653099"/>
    </source>
</evidence>
<sequence length="534" mass="54976">MTVRRDLRHGRRIARAEFRRSVRRATADWRRLVGFAVAALFFVGGLVVTLPTTYLIGRAARSVSAIPFFAPAATLLPVSLVSIAAFRTVERIGGSEAEALLLTAVHPRAVVVGLIGSEIVRLSVWIGLPVAATVVAFALGLGSPTLVVTAAAVAVPTVCWAAVWGYAVGIAALRLLRRLPRVRRVAKWVGVGSVLLAVAGSQMAGQLLADDATAVASLLDTVAVAPVTEYVALAFVGTPLSQPVTPAAVAVLAGVLVLTPVGLTVAVGQATALWYSDTTVESGGTGRTGSGGFDAPRPFAATRSGRIAWGHLVRAVRHPQEVSHLVIVVFFFGPIGSTVVQSSGDALGLLVAGTGAGLGTYLAGATFGLNPLGDDRPQLPLLLLTGTDARTIVRGRMVAGLAVGVPVVCLLSGIGAWLGAPLAAAAFGVVGSVLCLPAAAFAVGIGTAYPISEEREFWGSETVVPSTLVTVSYLAVVGGGTAIALVVTWYALSGVALTTATTAGLAVYLLLTLGVPYGCYRYAVRRYRRYTVDQ</sequence>
<accession>A0A830E5J9</accession>
<evidence type="ECO:0000256" key="1">
    <source>
        <dbReference type="SAM" id="Phobius"/>
    </source>
</evidence>
<name>A0A830E5J9_9EURY</name>
<reference evidence="2" key="1">
    <citation type="journal article" date="2014" name="Int. J. Syst. Evol. Microbiol.">
        <title>Complete genome sequence of Corynebacterium casei LMG S-19264T (=DSM 44701T), isolated from a smear-ripened cheese.</title>
        <authorList>
            <consortium name="US DOE Joint Genome Institute (JGI-PGF)"/>
            <person name="Walter F."/>
            <person name="Albersmeier A."/>
            <person name="Kalinowski J."/>
            <person name="Ruckert C."/>
        </authorList>
    </citation>
    <scope>NUCLEOTIDE SEQUENCE</scope>
    <source>
        <strain evidence="2">JCM 14359</strain>
    </source>
</reference>
<feature type="transmembrane region" description="Helical" evidence="1">
    <location>
        <begin position="68"/>
        <end position="86"/>
    </location>
</feature>
<dbReference type="OrthoDB" id="293659at2157"/>
<reference evidence="2" key="2">
    <citation type="submission" date="2020-09" db="EMBL/GenBank/DDBJ databases">
        <authorList>
            <person name="Sun Q."/>
            <person name="Ohkuma M."/>
        </authorList>
    </citation>
    <scope>NUCLEOTIDE SEQUENCE</scope>
    <source>
        <strain evidence="2">JCM 14359</strain>
    </source>
</reference>
<protein>
    <submittedName>
        <fullName evidence="2">Uncharacterized protein</fullName>
    </submittedName>
</protein>
<gene>
    <name evidence="2" type="ORF">GCM10008995_00970</name>
</gene>
<dbReference type="Proteomes" id="UP000653099">
    <property type="component" value="Unassembled WGS sequence"/>
</dbReference>
<organism evidence="2 3">
    <name type="scientific">Halobellus salinus</name>
    <dbReference type="NCBI Taxonomy" id="931585"/>
    <lineage>
        <taxon>Archaea</taxon>
        <taxon>Methanobacteriati</taxon>
        <taxon>Methanobacteriota</taxon>
        <taxon>Stenosarchaea group</taxon>
        <taxon>Halobacteria</taxon>
        <taxon>Halobacteriales</taxon>
        <taxon>Haloferacaceae</taxon>
        <taxon>Halobellus</taxon>
    </lineage>
</organism>
<feature type="transmembrane region" description="Helical" evidence="1">
    <location>
        <begin position="122"/>
        <end position="141"/>
    </location>
</feature>
<feature type="transmembrane region" description="Helical" evidence="1">
    <location>
        <begin position="497"/>
        <end position="520"/>
    </location>
</feature>
<feature type="transmembrane region" description="Helical" evidence="1">
    <location>
        <begin position="463"/>
        <end position="491"/>
    </location>
</feature>
<feature type="transmembrane region" description="Helical" evidence="1">
    <location>
        <begin position="398"/>
        <end position="418"/>
    </location>
</feature>
<comment type="caution">
    <text evidence="2">The sequence shown here is derived from an EMBL/GenBank/DDBJ whole genome shotgun (WGS) entry which is preliminary data.</text>
</comment>
<dbReference type="AlphaFoldDB" id="A0A830E5J9"/>
<evidence type="ECO:0000313" key="2">
    <source>
        <dbReference type="EMBL" id="GGI94537.1"/>
    </source>
</evidence>
<keyword evidence="3" id="KW-1185">Reference proteome</keyword>
<feature type="transmembrane region" description="Helical" evidence="1">
    <location>
        <begin position="147"/>
        <end position="176"/>
    </location>
</feature>
<keyword evidence="1" id="KW-0812">Transmembrane</keyword>
<keyword evidence="1" id="KW-1133">Transmembrane helix</keyword>
<feature type="transmembrane region" description="Helical" evidence="1">
    <location>
        <begin position="346"/>
        <end position="369"/>
    </location>
</feature>
<dbReference type="EMBL" id="BMOC01000001">
    <property type="protein sequence ID" value="GGI94537.1"/>
    <property type="molecule type" value="Genomic_DNA"/>
</dbReference>
<proteinExistence type="predicted"/>
<feature type="transmembrane region" description="Helical" evidence="1">
    <location>
        <begin position="32"/>
        <end position="56"/>
    </location>
</feature>
<feature type="transmembrane region" description="Helical" evidence="1">
    <location>
        <begin position="322"/>
        <end position="340"/>
    </location>
</feature>
<feature type="transmembrane region" description="Helical" evidence="1">
    <location>
        <begin position="247"/>
        <end position="267"/>
    </location>
</feature>
<feature type="transmembrane region" description="Helical" evidence="1">
    <location>
        <begin position="424"/>
        <end position="451"/>
    </location>
</feature>